<accession>A0A415N0Y8</accession>
<comment type="caution">
    <text evidence="2">The sequence shown here is derived from an EMBL/GenBank/DDBJ whole genome shotgun (WGS) entry which is preliminary data.</text>
</comment>
<reference evidence="3 4" key="1">
    <citation type="submission" date="2018-08" db="EMBL/GenBank/DDBJ databases">
        <title>A genome reference for cultivated species of the human gut microbiota.</title>
        <authorList>
            <person name="Zou Y."/>
            <person name="Xue W."/>
            <person name="Luo G."/>
        </authorList>
    </citation>
    <scope>NUCLEOTIDE SEQUENCE [LARGE SCALE GENOMIC DNA]</scope>
    <source>
        <strain evidence="1 3">AF19-10AC</strain>
        <strain evidence="2 4">AF36-16BH</strain>
    </source>
</reference>
<proteinExistence type="predicted"/>
<dbReference type="Proteomes" id="UP000284772">
    <property type="component" value="Unassembled WGS sequence"/>
</dbReference>
<dbReference type="Proteomes" id="UP000285013">
    <property type="component" value="Unassembled WGS sequence"/>
</dbReference>
<evidence type="ECO:0000313" key="3">
    <source>
        <dbReference type="Proteomes" id="UP000284772"/>
    </source>
</evidence>
<name>A0A415N0Y8_9BACE</name>
<evidence type="ECO:0000313" key="1">
    <source>
        <dbReference type="EMBL" id="RGT52812.1"/>
    </source>
</evidence>
<dbReference type="AlphaFoldDB" id="A0A415N0Y8"/>
<dbReference type="Gene3D" id="2.60.40.1930">
    <property type="match status" value="1"/>
</dbReference>
<dbReference type="RefSeq" id="WP_115501619.1">
    <property type="nucleotide sequence ID" value="NZ_CABMMK010000001.1"/>
</dbReference>
<organism evidence="2 4">
    <name type="scientific">Bacteroides intestinalis</name>
    <dbReference type="NCBI Taxonomy" id="329854"/>
    <lineage>
        <taxon>Bacteria</taxon>
        <taxon>Pseudomonadati</taxon>
        <taxon>Bacteroidota</taxon>
        <taxon>Bacteroidia</taxon>
        <taxon>Bacteroidales</taxon>
        <taxon>Bacteroidaceae</taxon>
        <taxon>Bacteroides</taxon>
    </lineage>
</organism>
<evidence type="ECO:0008006" key="5">
    <source>
        <dbReference type="Google" id="ProtNLM"/>
    </source>
</evidence>
<dbReference type="EMBL" id="QRWT01000008">
    <property type="protein sequence ID" value="RGT52812.1"/>
    <property type="molecule type" value="Genomic_DNA"/>
</dbReference>
<dbReference type="EMBL" id="QRPE01000028">
    <property type="protein sequence ID" value="RHL88521.1"/>
    <property type="molecule type" value="Genomic_DNA"/>
</dbReference>
<sequence length="915" mass="105576">MKYILLSLIGVFICSQEIAIPYQEKVYLHTDKPFYLVGDTIWLKGYLVNAQTHKESDVQSRFLYIELINRKNKVIQRKKIKEENGHFFNFISLEKDIEEADYQIRAYTNFMRNQGEEFFFTKQIPVYANTSSLLTANIEYDSEEADGKYIVITLLRKDGTPYANSRVEYIIRTKEYKNRFHRVKTNTEGQIRFKLPEREKGVEPYVYLSLYEKEYVHRKRIFLPQDYEYTVGFYPEGGHLLAGVQQQVAFKAETSTGEIITVGGYVLNQRKDTLATFNSEYAGIGSFAIRTEEKDTLCALVKDNFGNERSFILPKASSTHVSLAIRQDTTFVHYRILTPSERELNENFDLSVHTRGRILLNRVISHEQLSDSLPLDLFPEGIAHFTLFNRDTTVVSERLIFVRKPSAVFQLAALGSPADSRQPIRIGLRVLNEQQMPIQGNFSLSVTDDFAVNIDPNANHVVSELLLNSDLKGNVFSPGYYFSSHTPNVKKHLGQLMLTHGWRRYNVSTNLREAEQKYKYEVERTQQICGYVESHFDKKRLPHFALLVNNPQKAFKQIVVSNEKGEFCFTHNFQQVKEHLTGFLIYGAGKKPKWRYGIYMNEIEYPDINHLHWQKEDIPLKSKAFIKSVREDYTLVNGEKIYRLPEVEITALQLPNGWISYKVVEPEKIEQINEKTALDLLKRTPNIVVHSGVRNNTSQMFVLVPNRNFNEKSSYSKISGSNGDSPISGYWERFWKRVPVIVDGYELKNIQDLENLHAGDVKSIDFVRDKAMYIANSEDHYTWENYEETEAATIANAPQIGDALPLIVQPQKVYISTYLSKGIIGSSIPSIARIGYLSYAKNAEFYAPKYPTEESRKIINSDKRTTIHWEPNIRLNEKGEAGLSFYTADRPSTYTVVIEGITDDGKACRYVKQIR</sequence>
<gene>
    <name evidence="1" type="ORF">DWX27_09990</name>
    <name evidence="2" type="ORF">DWZ95_18985</name>
</gene>
<evidence type="ECO:0000313" key="2">
    <source>
        <dbReference type="EMBL" id="RHL88521.1"/>
    </source>
</evidence>
<evidence type="ECO:0000313" key="4">
    <source>
        <dbReference type="Proteomes" id="UP000285013"/>
    </source>
</evidence>
<protein>
    <recommendedName>
        <fullName evidence="5">MG2 domain protein</fullName>
    </recommendedName>
</protein>